<dbReference type="Gene3D" id="2.40.440.10">
    <property type="entry name" value="L,D-transpeptidase catalytic domain-like"/>
    <property type="match status" value="1"/>
</dbReference>
<dbReference type="PANTHER" id="PTHR30582:SF2">
    <property type="entry name" value="L,D-TRANSPEPTIDASE YCIB-RELATED"/>
    <property type="match status" value="1"/>
</dbReference>
<keyword evidence="4 7" id="KW-0133">Cell shape</keyword>
<keyword evidence="6 7" id="KW-0961">Cell wall biogenesis/degradation</keyword>
<dbReference type="GO" id="GO:0018104">
    <property type="term" value="P:peptidoglycan-protein cross-linking"/>
    <property type="evidence" value="ECO:0007669"/>
    <property type="project" value="TreeGrafter"/>
</dbReference>
<dbReference type="STRING" id="296218.AWN68_18105"/>
<feature type="domain" description="L,D-TPase catalytic" evidence="8">
    <location>
        <begin position="74"/>
        <end position="218"/>
    </location>
</feature>
<evidence type="ECO:0000256" key="6">
    <source>
        <dbReference type="ARBA" id="ARBA00023316"/>
    </source>
</evidence>
<protein>
    <recommendedName>
        <fullName evidence="8">L,D-TPase catalytic domain-containing protein</fullName>
    </recommendedName>
</protein>
<evidence type="ECO:0000313" key="10">
    <source>
        <dbReference type="Proteomes" id="UP000075615"/>
    </source>
</evidence>
<dbReference type="Proteomes" id="UP000075615">
    <property type="component" value="Unassembled WGS sequence"/>
</dbReference>
<accession>A0A150XEK4</accession>
<evidence type="ECO:0000256" key="4">
    <source>
        <dbReference type="ARBA" id="ARBA00022960"/>
    </source>
</evidence>
<evidence type="ECO:0000256" key="3">
    <source>
        <dbReference type="ARBA" id="ARBA00022679"/>
    </source>
</evidence>
<name>A0A150XEK4_9BACT</name>
<evidence type="ECO:0000259" key="8">
    <source>
        <dbReference type="PROSITE" id="PS52029"/>
    </source>
</evidence>
<dbReference type="InterPro" id="IPR050979">
    <property type="entry name" value="LD-transpeptidase"/>
</dbReference>
<evidence type="ECO:0000313" key="9">
    <source>
        <dbReference type="EMBL" id="KYG77147.1"/>
    </source>
</evidence>
<keyword evidence="3" id="KW-0808">Transferase</keyword>
<dbReference type="SUPFAM" id="SSF141523">
    <property type="entry name" value="L,D-transpeptidase catalytic domain-like"/>
    <property type="match status" value="1"/>
</dbReference>
<dbReference type="GO" id="GO:0008360">
    <property type="term" value="P:regulation of cell shape"/>
    <property type="evidence" value="ECO:0007669"/>
    <property type="project" value="UniProtKB-UniRule"/>
</dbReference>
<dbReference type="RefSeq" id="WP_068415255.1">
    <property type="nucleotide sequence ID" value="NZ_LRDB01000014.1"/>
</dbReference>
<dbReference type="OrthoDB" id="9787225at2"/>
<keyword evidence="5 7" id="KW-0573">Peptidoglycan synthesis</keyword>
<keyword evidence="10" id="KW-1185">Reference proteome</keyword>
<dbReference type="CDD" id="cd16913">
    <property type="entry name" value="YkuD_like"/>
    <property type="match status" value="1"/>
</dbReference>
<dbReference type="PROSITE" id="PS52029">
    <property type="entry name" value="LD_TPASE"/>
    <property type="match status" value="1"/>
</dbReference>
<dbReference type="Pfam" id="PF03734">
    <property type="entry name" value="YkuD"/>
    <property type="match status" value="1"/>
</dbReference>
<comment type="similarity">
    <text evidence="2">Belongs to the YkuD family.</text>
</comment>
<proteinExistence type="inferred from homology"/>
<dbReference type="PANTHER" id="PTHR30582">
    <property type="entry name" value="L,D-TRANSPEPTIDASE"/>
    <property type="match status" value="1"/>
</dbReference>
<evidence type="ECO:0000256" key="7">
    <source>
        <dbReference type="PROSITE-ProRule" id="PRU01373"/>
    </source>
</evidence>
<dbReference type="UniPathway" id="UPA00219"/>
<comment type="caution">
    <text evidence="9">The sequence shown here is derived from an EMBL/GenBank/DDBJ whole genome shotgun (WGS) entry which is preliminary data.</text>
</comment>
<comment type="pathway">
    <text evidence="1 7">Cell wall biogenesis; peptidoglycan biosynthesis.</text>
</comment>
<organism evidence="9 10">
    <name type="scientific">Roseivirga echinicomitans</name>
    <dbReference type="NCBI Taxonomy" id="296218"/>
    <lineage>
        <taxon>Bacteria</taxon>
        <taxon>Pseudomonadati</taxon>
        <taxon>Bacteroidota</taxon>
        <taxon>Cytophagia</taxon>
        <taxon>Cytophagales</taxon>
        <taxon>Roseivirgaceae</taxon>
        <taxon>Roseivirga</taxon>
    </lineage>
</organism>
<dbReference type="GO" id="GO:0071555">
    <property type="term" value="P:cell wall organization"/>
    <property type="evidence" value="ECO:0007669"/>
    <property type="project" value="UniProtKB-UniRule"/>
</dbReference>
<sequence>MEKKTNIRKWVVLATTMVLLLLVLVKIQTIMISLTAQEDVVKVDKETEAALLTDMQNQLAVLDKKLSANIPKNNYLVVNSTVNEFYLYKGTNLIKSDICSTGSYILLKGNDSKKQWMFKTPKGEFRILNKTKDPVWKKPDWAFVEDGLPVPSPNHSSRFEYGVLGDYSLSIGDGYLIHGTLYQRFLGLPVTHGCIRLDDANLELVYKSLPIGSKVFIF</sequence>
<feature type="active site" description="Nucleophile" evidence="7">
    <location>
        <position position="194"/>
    </location>
</feature>
<evidence type="ECO:0000256" key="5">
    <source>
        <dbReference type="ARBA" id="ARBA00022984"/>
    </source>
</evidence>
<dbReference type="InterPro" id="IPR005490">
    <property type="entry name" value="LD_TPept_cat_dom"/>
</dbReference>
<feature type="active site" description="Proton donor/acceptor" evidence="7">
    <location>
        <position position="178"/>
    </location>
</feature>
<reference evidence="9 10" key="1">
    <citation type="submission" date="2016-01" db="EMBL/GenBank/DDBJ databases">
        <title>Genome sequencing of Roseivirga echinicomitans KMM 6058.</title>
        <authorList>
            <person name="Selvaratnam C."/>
            <person name="Thevarajoo S."/>
            <person name="Goh K.M."/>
            <person name="Ee R."/>
            <person name="Chan K.-G."/>
            <person name="Chong C.S."/>
        </authorList>
    </citation>
    <scope>NUCLEOTIDE SEQUENCE [LARGE SCALE GENOMIC DNA]</scope>
    <source>
        <strain evidence="9 10">KMM 6058</strain>
    </source>
</reference>
<evidence type="ECO:0000256" key="1">
    <source>
        <dbReference type="ARBA" id="ARBA00004752"/>
    </source>
</evidence>
<dbReference type="GO" id="GO:0071972">
    <property type="term" value="F:peptidoglycan L,D-transpeptidase activity"/>
    <property type="evidence" value="ECO:0007669"/>
    <property type="project" value="TreeGrafter"/>
</dbReference>
<gene>
    <name evidence="9" type="ORF">AWN68_18105</name>
</gene>
<dbReference type="GO" id="GO:0005576">
    <property type="term" value="C:extracellular region"/>
    <property type="evidence" value="ECO:0007669"/>
    <property type="project" value="TreeGrafter"/>
</dbReference>
<dbReference type="EMBL" id="LRDB01000014">
    <property type="protein sequence ID" value="KYG77147.1"/>
    <property type="molecule type" value="Genomic_DNA"/>
</dbReference>
<dbReference type="InterPro" id="IPR038063">
    <property type="entry name" value="Transpep_catalytic_dom"/>
</dbReference>
<dbReference type="AlphaFoldDB" id="A0A150XEK4"/>
<dbReference type="GO" id="GO:0016740">
    <property type="term" value="F:transferase activity"/>
    <property type="evidence" value="ECO:0007669"/>
    <property type="project" value="UniProtKB-KW"/>
</dbReference>
<evidence type="ECO:0000256" key="2">
    <source>
        <dbReference type="ARBA" id="ARBA00005992"/>
    </source>
</evidence>